<dbReference type="GO" id="GO:0000978">
    <property type="term" value="F:RNA polymerase II cis-regulatory region sequence-specific DNA binding"/>
    <property type="evidence" value="ECO:0007669"/>
    <property type="project" value="TreeGrafter"/>
</dbReference>
<protein>
    <recommendedName>
        <fullName evidence="9">C2H2-type domain-containing protein</fullName>
    </recommendedName>
</protein>
<comment type="subcellular location">
    <subcellularLocation>
        <location evidence="1">Nucleus</location>
    </subcellularLocation>
</comment>
<dbReference type="Proteomes" id="UP000728032">
    <property type="component" value="Unassembled WGS sequence"/>
</dbReference>
<evidence type="ECO:0000256" key="8">
    <source>
        <dbReference type="SAM" id="MobiDB-lite"/>
    </source>
</evidence>
<dbReference type="SUPFAM" id="SSF57667">
    <property type="entry name" value="beta-beta-alpha zinc fingers"/>
    <property type="match status" value="2"/>
</dbReference>
<feature type="domain" description="C2H2-type" evidence="9">
    <location>
        <begin position="339"/>
        <end position="368"/>
    </location>
</feature>
<dbReference type="Gene3D" id="3.30.160.60">
    <property type="entry name" value="Classic Zinc Finger"/>
    <property type="match status" value="3"/>
</dbReference>
<dbReference type="EMBL" id="CAJPVJ010000455">
    <property type="protein sequence ID" value="CAG2162516.1"/>
    <property type="molecule type" value="Genomic_DNA"/>
</dbReference>
<feature type="domain" description="C2H2-type" evidence="9">
    <location>
        <begin position="309"/>
        <end position="338"/>
    </location>
</feature>
<organism evidence="10">
    <name type="scientific">Oppiella nova</name>
    <dbReference type="NCBI Taxonomy" id="334625"/>
    <lineage>
        <taxon>Eukaryota</taxon>
        <taxon>Metazoa</taxon>
        <taxon>Ecdysozoa</taxon>
        <taxon>Arthropoda</taxon>
        <taxon>Chelicerata</taxon>
        <taxon>Arachnida</taxon>
        <taxon>Acari</taxon>
        <taxon>Acariformes</taxon>
        <taxon>Sarcoptiformes</taxon>
        <taxon>Oribatida</taxon>
        <taxon>Brachypylina</taxon>
        <taxon>Oppioidea</taxon>
        <taxon>Oppiidae</taxon>
        <taxon>Oppiella</taxon>
    </lineage>
</organism>
<dbReference type="FunFam" id="3.30.160.60:FF:000018">
    <property type="entry name" value="Krueppel-like factor 15"/>
    <property type="match status" value="1"/>
</dbReference>
<evidence type="ECO:0000256" key="6">
    <source>
        <dbReference type="ARBA" id="ARBA00023242"/>
    </source>
</evidence>
<reference evidence="10" key="1">
    <citation type="submission" date="2020-11" db="EMBL/GenBank/DDBJ databases">
        <authorList>
            <person name="Tran Van P."/>
        </authorList>
    </citation>
    <scope>NUCLEOTIDE SEQUENCE</scope>
</reference>
<evidence type="ECO:0000256" key="1">
    <source>
        <dbReference type="ARBA" id="ARBA00004123"/>
    </source>
</evidence>
<dbReference type="PANTHER" id="PTHR23235">
    <property type="entry name" value="KRUEPPEL-LIKE TRANSCRIPTION FACTOR"/>
    <property type="match status" value="1"/>
</dbReference>
<dbReference type="PROSITE" id="PS00028">
    <property type="entry name" value="ZINC_FINGER_C2H2_1"/>
    <property type="match status" value="3"/>
</dbReference>
<dbReference type="AlphaFoldDB" id="A0A7R9QBC2"/>
<keyword evidence="5" id="KW-0862">Zinc</keyword>
<dbReference type="GO" id="GO:0005634">
    <property type="term" value="C:nucleus"/>
    <property type="evidence" value="ECO:0007669"/>
    <property type="project" value="UniProtKB-SubCell"/>
</dbReference>
<accession>A0A7R9QBC2</accession>
<evidence type="ECO:0000259" key="9">
    <source>
        <dbReference type="PROSITE" id="PS50157"/>
    </source>
</evidence>
<dbReference type="InterPro" id="IPR013087">
    <property type="entry name" value="Znf_C2H2_type"/>
</dbReference>
<keyword evidence="3" id="KW-0677">Repeat</keyword>
<feature type="domain" description="C2H2-type" evidence="9">
    <location>
        <begin position="369"/>
        <end position="396"/>
    </location>
</feature>
<sequence length="582" mass="65182">MSSAVTYISHPKGGRIVLDLPSSGTTHKRRTQQWMHGSSGCDVCHLWTPHVWLGYASSESYTGGKSALRLHTLVTTVFLDNSGKKWEKFQLSNDCSQLSNDCHEARQVSFVTRSCNSELARLLLTPTPPITPICTHPTSVPVPVIMRAPPLPKPIKKLCSSSLSNGLSQNRSTIIATNTRTKPIKTSPPKHSYSLLRPTSDRPSVFVTNTTQIVPKPPQTLILTSIPTQTLSQPNTTVIPIPPGVVQLVVTSAPHLSTTTSNLNDCNKSGQSYIFASTLPSFATPITPFPSTTGPIGTKKPALDRRRTYQCNYDNCTKTYYKSSHLKAHIRTHTGEKPFVCLWESCGRQFSRSDELSRHKRTHTGEKKFVCSVCERRFMRSDHLTKHVKRHLQADHKRKLVQLNIRPSLSPVVTPITSTATLFMIEKKFAVIFANSGQQTIFIHLFVFIGKELLSVHLYSQPRRKIIKLCLIARTGRWNHFYSPRLRHEIERRSHGTADSMLDDMPFPFHDQYVSELNGSPFLAMHTIVVTYLVKPSEYSLVASRGSTQTVSSPKGQFGVLVVIQEFIADMNGCDLQRIVLY</sequence>
<name>A0A7R9QBC2_9ACAR</name>
<evidence type="ECO:0000256" key="2">
    <source>
        <dbReference type="ARBA" id="ARBA00022723"/>
    </source>
</evidence>
<dbReference type="FunFam" id="3.30.160.60:FF:000125">
    <property type="entry name" value="Putative zinc finger protein 143"/>
    <property type="match status" value="1"/>
</dbReference>
<keyword evidence="2" id="KW-0479">Metal-binding</keyword>
<gene>
    <name evidence="10" type="ORF">ONB1V03_LOCUS2109</name>
</gene>
<evidence type="ECO:0000313" key="10">
    <source>
        <dbReference type="EMBL" id="CAD7639639.1"/>
    </source>
</evidence>
<evidence type="ECO:0000256" key="5">
    <source>
        <dbReference type="ARBA" id="ARBA00022833"/>
    </source>
</evidence>
<dbReference type="GO" id="GO:0000981">
    <property type="term" value="F:DNA-binding transcription factor activity, RNA polymerase II-specific"/>
    <property type="evidence" value="ECO:0007669"/>
    <property type="project" value="TreeGrafter"/>
</dbReference>
<dbReference type="EMBL" id="OC915280">
    <property type="protein sequence ID" value="CAD7639639.1"/>
    <property type="molecule type" value="Genomic_DNA"/>
</dbReference>
<dbReference type="GO" id="GO:0008270">
    <property type="term" value="F:zinc ion binding"/>
    <property type="evidence" value="ECO:0007669"/>
    <property type="project" value="UniProtKB-KW"/>
</dbReference>
<evidence type="ECO:0000256" key="7">
    <source>
        <dbReference type="PROSITE-ProRule" id="PRU00042"/>
    </source>
</evidence>
<evidence type="ECO:0000313" key="11">
    <source>
        <dbReference type="Proteomes" id="UP000728032"/>
    </source>
</evidence>
<dbReference type="OrthoDB" id="6499527at2759"/>
<evidence type="ECO:0000256" key="4">
    <source>
        <dbReference type="ARBA" id="ARBA00022771"/>
    </source>
</evidence>
<dbReference type="PROSITE" id="PS50157">
    <property type="entry name" value="ZINC_FINGER_C2H2_2"/>
    <property type="match status" value="3"/>
</dbReference>
<proteinExistence type="predicted"/>
<keyword evidence="11" id="KW-1185">Reference proteome</keyword>
<feature type="region of interest" description="Disordered" evidence="8">
    <location>
        <begin position="181"/>
        <end position="201"/>
    </location>
</feature>
<dbReference type="Pfam" id="PF00096">
    <property type="entry name" value="zf-C2H2"/>
    <property type="match status" value="3"/>
</dbReference>
<dbReference type="SMART" id="SM00355">
    <property type="entry name" value="ZnF_C2H2"/>
    <property type="match status" value="3"/>
</dbReference>
<dbReference type="InterPro" id="IPR036236">
    <property type="entry name" value="Znf_C2H2_sf"/>
</dbReference>
<keyword evidence="6" id="KW-0539">Nucleus</keyword>
<dbReference type="PANTHER" id="PTHR23235:SF164">
    <property type="entry name" value="C2H2-TYPE DOMAIN-CONTAINING PROTEIN"/>
    <property type="match status" value="1"/>
</dbReference>
<dbReference type="FunFam" id="3.30.160.60:FF:000926">
    <property type="entry name" value="Kruppel like factor 13"/>
    <property type="match status" value="1"/>
</dbReference>
<keyword evidence="4 7" id="KW-0863">Zinc-finger</keyword>
<evidence type="ECO:0000256" key="3">
    <source>
        <dbReference type="ARBA" id="ARBA00022737"/>
    </source>
</evidence>